<evidence type="ECO:0000256" key="2">
    <source>
        <dbReference type="ARBA" id="ARBA00022475"/>
    </source>
</evidence>
<dbReference type="CDD" id="cd16914">
    <property type="entry name" value="EcfT"/>
    <property type="match status" value="1"/>
</dbReference>
<reference evidence="8" key="1">
    <citation type="journal article" date="2019" name="Int. J. Syst. Evol. Microbiol.">
        <title>The Global Catalogue of Microorganisms (GCM) 10K type strain sequencing project: providing services to taxonomists for standard genome sequencing and annotation.</title>
        <authorList>
            <consortium name="The Broad Institute Genomics Platform"/>
            <consortium name="The Broad Institute Genome Sequencing Center for Infectious Disease"/>
            <person name="Wu L."/>
            <person name="Ma J."/>
        </authorList>
    </citation>
    <scope>NUCLEOTIDE SEQUENCE [LARGE SCALE GENOMIC DNA]</scope>
    <source>
        <strain evidence="8">CCM 8749</strain>
    </source>
</reference>
<evidence type="ECO:0000256" key="5">
    <source>
        <dbReference type="ARBA" id="ARBA00023136"/>
    </source>
</evidence>
<evidence type="ECO:0000256" key="6">
    <source>
        <dbReference type="SAM" id="Phobius"/>
    </source>
</evidence>
<proteinExistence type="predicted"/>
<dbReference type="InterPro" id="IPR051611">
    <property type="entry name" value="ECF_transporter_component"/>
</dbReference>
<feature type="transmembrane region" description="Helical" evidence="6">
    <location>
        <begin position="189"/>
        <end position="209"/>
    </location>
</feature>
<evidence type="ECO:0000256" key="1">
    <source>
        <dbReference type="ARBA" id="ARBA00004141"/>
    </source>
</evidence>
<accession>A0ABW1IP89</accession>
<keyword evidence="4 6" id="KW-1133">Transmembrane helix</keyword>
<dbReference type="EMBL" id="JBHSQV010000141">
    <property type="protein sequence ID" value="MFC5986898.1"/>
    <property type="molecule type" value="Genomic_DNA"/>
</dbReference>
<dbReference type="PANTHER" id="PTHR34857">
    <property type="entry name" value="SLL0384 PROTEIN"/>
    <property type="match status" value="1"/>
</dbReference>
<feature type="transmembrane region" description="Helical" evidence="6">
    <location>
        <begin position="108"/>
        <end position="130"/>
    </location>
</feature>
<name>A0ABW1IP89_9BACL</name>
<protein>
    <submittedName>
        <fullName evidence="7">Energy-coupling factor transporter transmembrane component T family protein</fullName>
    </submittedName>
</protein>
<dbReference type="RefSeq" id="WP_379894205.1">
    <property type="nucleotide sequence ID" value="NZ_CBCSCT010000065.1"/>
</dbReference>
<feature type="transmembrane region" description="Helical" evidence="6">
    <location>
        <begin position="41"/>
        <end position="67"/>
    </location>
</feature>
<dbReference type="Proteomes" id="UP001596250">
    <property type="component" value="Unassembled WGS sequence"/>
</dbReference>
<organism evidence="7 8">
    <name type="scientific">Marinicrinis lubricantis</name>
    <dbReference type="NCBI Taxonomy" id="2086470"/>
    <lineage>
        <taxon>Bacteria</taxon>
        <taxon>Bacillati</taxon>
        <taxon>Bacillota</taxon>
        <taxon>Bacilli</taxon>
        <taxon>Bacillales</taxon>
        <taxon>Paenibacillaceae</taxon>
    </lineage>
</organism>
<comment type="caution">
    <text evidence="7">The sequence shown here is derived from an EMBL/GenBank/DDBJ whole genome shotgun (WGS) entry which is preliminary data.</text>
</comment>
<keyword evidence="5 6" id="KW-0472">Membrane</keyword>
<evidence type="ECO:0000313" key="7">
    <source>
        <dbReference type="EMBL" id="MFC5986898.1"/>
    </source>
</evidence>
<gene>
    <name evidence="7" type="ORF">ACFPXP_10770</name>
</gene>
<evidence type="ECO:0000256" key="4">
    <source>
        <dbReference type="ARBA" id="ARBA00022989"/>
    </source>
</evidence>
<dbReference type="Pfam" id="PF02361">
    <property type="entry name" value="CbiQ"/>
    <property type="match status" value="1"/>
</dbReference>
<feature type="transmembrane region" description="Helical" evidence="6">
    <location>
        <begin position="79"/>
        <end position="102"/>
    </location>
</feature>
<evidence type="ECO:0000313" key="8">
    <source>
        <dbReference type="Proteomes" id="UP001596250"/>
    </source>
</evidence>
<feature type="transmembrane region" description="Helical" evidence="6">
    <location>
        <begin position="252"/>
        <end position="269"/>
    </location>
</feature>
<keyword evidence="2" id="KW-1003">Cell membrane</keyword>
<evidence type="ECO:0000256" key="3">
    <source>
        <dbReference type="ARBA" id="ARBA00022692"/>
    </source>
</evidence>
<keyword evidence="3 6" id="KW-0812">Transmembrane</keyword>
<sequence>MEAVRRILDKISIEEIKLQLLRTAYGNGGTFLAKLDPRTLIAWYMFFGIVPWFIYDPVILLGLFLFLMTTTLCSKVSPIIMIILCLGLMSQAGSLFIVSLFFSGGWDAIVPLLLLTLRLSVISLASITVFSSMDPEKFSDGLLSFGVPHHVSFSIAYGYRMLPTLIEEYQNILLSFRLRGKGPEKNGILYWRVLAYYLKLSVISFYPLILNTAKRARTTVEALETRGFTYAFKHPEVKRLKLSHLAFTMKDGQFLAGSAGYVILIFWIGRSF</sequence>
<comment type="subcellular location">
    <subcellularLocation>
        <location evidence="1">Membrane</location>
        <topology evidence="1">Multi-pass membrane protein</topology>
    </subcellularLocation>
</comment>
<dbReference type="InterPro" id="IPR003339">
    <property type="entry name" value="ABC/ECF_trnsptr_transmembrane"/>
</dbReference>
<dbReference type="PANTHER" id="PTHR34857:SF2">
    <property type="entry name" value="SLL0384 PROTEIN"/>
    <property type="match status" value="1"/>
</dbReference>
<keyword evidence="8" id="KW-1185">Reference proteome</keyword>